<dbReference type="STRING" id="1817883.A3G31_05235"/>
<dbReference type="EMBL" id="MGDI01000016">
    <property type="protein sequence ID" value="OGL54167.1"/>
    <property type="molecule type" value="Genomic_DNA"/>
</dbReference>
<proteinExistence type="predicted"/>
<gene>
    <name evidence="1" type="ORF">A3G31_05235</name>
</gene>
<sequence>MAKANVVKIEHFEVKKKDIDFIKKAFNVKDNVEAIKAAIDSIAGNLEIKSFFEKIKRVYD</sequence>
<evidence type="ECO:0000313" key="2">
    <source>
        <dbReference type="Proteomes" id="UP000178082"/>
    </source>
</evidence>
<name>A0A1F7SLU0_9BACT</name>
<reference evidence="1 2" key="1">
    <citation type="journal article" date="2016" name="Nat. Commun.">
        <title>Thousands of microbial genomes shed light on interconnected biogeochemical processes in an aquifer system.</title>
        <authorList>
            <person name="Anantharaman K."/>
            <person name="Brown C.T."/>
            <person name="Hug L.A."/>
            <person name="Sharon I."/>
            <person name="Castelle C.J."/>
            <person name="Probst A.J."/>
            <person name="Thomas B.C."/>
            <person name="Singh A."/>
            <person name="Wilkins M.J."/>
            <person name="Karaoz U."/>
            <person name="Brodie E.L."/>
            <person name="Williams K.H."/>
            <person name="Hubbard S.S."/>
            <person name="Banfield J.F."/>
        </authorList>
    </citation>
    <scope>NUCLEOTIDE SEQUENCE [LARGE SCALE GENOMIC DNA]</scope>
</reference>
<dbReference type="Proteomes" id="UP000178082">
    <property type="component" value="Unassembled WGS sequence"/>
</dbReference>
<accession>A0A1F7SLU0</accession>
<comment type="caution">
    <text evidence="1">The sequence shown here is derived from an EMBL/GenBank/DDBJ whole genome shotgun (WGS) entry which is preliminary data.</text>
</comment>
<organism evidence="1 2">
    <name type="scientific">Candidatus Schekmanbacteria bacterium RIFCSPLOWO2_12_FULL_38_15</name>
    <dbReference type="NCBI Taxonomy" id="1817883"/>
    <lineage>
        <taxon>Bacteria</taxon>
        <taxon>Candidatus Schekmaniibacteriota</taxon>
    </lineage>
</organism>
<dbReference type="AlphaFoldDB" id="A0A1F7SLU0"/>
<evidence type="ECO:0000313" key="1">
    <source>
        <dbReference type="EMBL" id="OGL54167.1"/>
    </source>
</evidence>
<protein>
    <submittedName>
        <fullName evidence="1">Uncharacterized protein</fullName>
    </submittedName>
</protein>